<reference evidence="3 4" key="1">
    <citation type="submission" date="2017-03" db="EMBL/GenBank/DDBJ databases">
        <authorList>
            <person name="Afonso C.L."/>
            <person name="Miller P.J."/>
            <person name="Scott M.A."/>
            <person name="Spackman E."/>
            <person name="Goraichik I."/>
            <person name="Dimitrov K.M."/>
            <person name="Suarez D.L."/>
            <person name="Swayne D.E."/>
        </authorList>
    </citation>
    <scope>NUCLEOTIDE SEQUENCE [LARGE SCALE GENOMIC DNA]</scope>
    <source>
        <strain evidence="3 4">CECT 7691</strain>
    </source>
</reference>
<keyword evidence="4" id="KW-1185">Reference proteome</keyword>
<dbReference type="SUPFAM" id="SSF51735">
    <property type="entry name" value="NAD(P)-binding Rossmann-fold domains"/>
    <property type="match status" value="1"/>
</dbReference>
<dbReference type="PANTHER" id="PTHR42760">
    <property type="entry name" value="SHORT-CHAIN DEHYDROGENASES/REDUCTASES FAMILY MEMBER"/>
    <property type="match status" value="1"/>
</dbReference>
<dbReference type="Proteomes" id="UP000193200">
    <property type="component" value="Unassembled WGS sequence"/>
</dbReference>
<evidence type="ECO:0000256" key="1">
    <source>
        <dbReference type="ARBA" id="ARBA00006484"/>
    </source>
</evidence>
<evidence type="ECO:0000256" key="2">
    <source>
        <dbReference type="ARBA" id="ARBA00023002"/>
    </source>
</evidence>
<dbReference type="AlphaFoldDB" id="A0A1Y5RA27"/>
<sequence>MVLAVDRPGAPLPEAEDGILGFPMDVAAPGAAEAIVGMAETRFGGLDILFNNAGISRHAMAAELTDADWDETLAVNLSAQFRLARAAIDALRQSSAPRIINTASVMARMTDYGLVAYCASKSGVAGMTRALALDLGKYGITVNHIEPGAILTGMTETTLSQPDIAAIWAKKAALRRLGAPEDIARAALFLASDDSAFVTGHGLVVDGGLTLRT</sequence>
<dbReference type="PROSITE" id="PS00061">
    <property type="entry name" value="ADH_SHORT"/>
    <property type="match status" value="1"/>
</dbReference>
<dbReference type="EMBL" id="FWFR01000001">
    <property type="protein sequence ID" value="SLN12640.1"/>
    <property type="molecule type" value="Genomic_DNA"/>
</dbReference>
<proteinExistence type="inferred from homology"/>
<dbReference type="CDD" id="cd05233">
    <property type="entry name" value="SDR_c"/>
    <property type="match status" value="1"/>
</dbReference>
<dbReference type="InterPro" id="IPR036291">
    <property type="entry name" value="NAD(P)-bd_dom_sf"/>
</dbReference>
<dbReference type="PRINTS" id="PR00080">
    <property type="entry name" value="SDRFAMILY"/>
</dbReference>
<dbReference type="EC" id="1.1.1.100" evidence="3"/>
<dbReference type="InParanoid" id="A0A1Y5RA27"/>
<evidence type="ECO:0000313" key="3">
    <source>
        <dbReference type="EMBL" id="SLN12640.1"/>
    </source>
</evidence>
<dbReference type="Pfam" id="PF13561">
    <property type="entry name" value="adh_short_C2"/>
    <property type="match status" value="1"/>
</dbReference>
<protein>
    <submittedName>
        <fullName evidence="3">3-oxoacyl-[acyl-carrier-protein] reductase FabG</fullName>
        <ecNumber evidence="3">1.1.1.100</ecNumber>
    </submittedName>
</protein>
<name>A0A1Y5RA27_9PROT</name>
<comment type="similarity">
    <text evidence="1">Belongs to the short-chain dehydrogenases/reductases (SDR) family.</text>
</comment>
<dbReference type="InterPro" id="IPR020904">
    <property type="entry name" value="Sc_DH/Rdtase_CS"/>
</dbReference>
<organism evidence="3 4">
    <name type="scientific">Oceanibacterium hippocampi</name>
    <dbReference type="NCBI Taxonomy" id="745714"/>
    <lineage>
        <taxon>Bacteria</taxon>
        <taxon>Pseudomonadati</taxon>
        <taxon>Pseudomonadota</taxon>
        <taxon>Alphaproteobacteria</taxon>
        <taxon>Sneathiellales</taxon>
        <taxon>Sneathiellaceae</taxon>
        <taxon>Oceanibacterium</taxon>
    </lineage>
</organism>
<evidence type="ECO:0000313" key="4">
    <source>
        <dbReference type="Proteomes" id="UP000193200"/>
    </source>
</evidence>
<dbReference type="InterPro" id="IPR002347">
    <property type="entry name" value="SDR_fam"/>
</dbReference>
<dbReference type="FunFam" id="3.40.50.720:FF:000084">
    <property type="entry name" value="Short-chain dehydrogenase reductase"/>
    <property type="match status" value="1"/>
</dbReference>
<accession>A0A1Y5RA27</accession>
<keyword evidence="2 3" id="KW-0560">Oxidoreductase</keyword>
<dbReference type="GO" id="GO:0004316">
    <property type="term" value="F:3-oxoacyl-[acyl-carrier-protein] reductase (NADPH) activity"/>
    <property type="evidence" value="ECO:0007669"/>
    <property type="project" value="UniProtKB-EC"/>
</dbReference>
<dbReference type="PANTHER" id="PTHR42760:SF133">
    <property type="entry name" value="3-OXOACYL-[ACYL-CARRIER-PROTEIN] REDUCTASE"/>
    <property type="match status" value="1"/>
</dbReference>
<gene>
    <name evidence="3" type="primary">fabG_2</name>
    <name evidence="3" type="ORF">OCH7691_00180</name>
</gene>
<dbReference type="PRINTS" id="PR00081">
    <property type="entry name" value="GDHRDH"/>
</dbReference>
<dbReference type="Gene3D" id="3.40.50.720">
    <property type="entry name" value="NAD(P)-binding Rossmann-like Domain"/>
    <property type="match status" value="1"/>
</dbReference>